<comment type="caution">
    <text evidence="1">The sequence shown here is derived from an EMBL/GenBank/DDBJ whole genome shotgun (WGS) entry which is preliminary data.</text>
</comment>
<dbReference type="SFLD" id="SFLDS00003">
    <property type="entry name" value="Haloacid_Dehalogenase"/>
    <property type="match status" value="1"/>
</dbReference>
<evidence type="ECO:0000313" key="1">
    <source>
        <dbReference type="EMBL" id="TKC02563.1"/>
    </source>
</evidence>
<dbReference type="InterPro" id="IPR023214">
    <property type="entry name" value="HAD_sf"/>
</dbReference>
<dbReference type="EMBL" id="SWBO01000002">
    <property type="protein sequence ID" value="TKC02563.1"/>
    <property type="molecule type" value="Genomic_DNA"/>
</dbReference>
<dbReference type="OrthoDB" id="9797415at2"/>
<dbReference type="InterPro" id="IPR036412">
    <property type="entry name" value="HAD-like_sf"/>
</dbReference>
<keyword evidence="2" id="KW-1185">Reference proteome</keyword>
<sequence length="202" mass="23292">MNNIKLLFLDIGGVLLSDGWNHASRLEAIQKFDLDPIPFQKDHATAFPLFENGKLTLDEYLECVVFNVKRDFSKAEFSEFMFSRTSQLPDFLPWLINWKKETGIKIFSINNEGKEFNDYRIKTFELHRVFDAFVSSCEIGFSKPDPSIFKLALGIAQEEPQNCLYFDDRAIHVSIAKHIGLNAHIHESFEKSKSILESLNKP</sequence>
<dbReference type="Gene3D" id="3.40.50.1000">
    <property type="entry name" value="HAD superfamily/HAD-like"/>
    <property type="match status" value="1"/>
</dbReference>
<dbReference type="InterPro" id="IPR006439">
    <property type="entry name" value="HAD-SF_hydro_IA"/>
</dbReference>
<dbReference type="Gene3D" id="1.10.150.240">
    <property type="entry name" value="Putative phosphatase, domain 2"/>
    <property type="match status" value="1"/>
</dbReference>
<reference evidence="1 2" key="1">
    <citation type="submission" date="2019-04" db="EMBL/GenBank/DDBJ databases">
        <title>Pedobacter sp. AR-2-6 sp. nov., isolated from Arctic soil.</title>
        <authorList>
            <person name="Dahal R.H."/>
            <person name="Kim D.-U."/>
        </authorList>
    </citation>
    <scope>NUCLEOTIDE SEQUENCE [LARGE SCALE GENOMIC DNA]</scope>
    <source>
        <strain evidence="1 2">AR-2-6</strain>
    </source>
</reference>
<organism evidence="1 2">
    <name type="scientific">Pedobacter cryotolerans</name>
    <dbReference type="NCBI Taxonomy" id="2571270"/>
    <lineage>
        <taxon>Bacteria</taxon>
        <taxon>Pseudomonadati</taxon>
        <taxon>Bacteroidota</taxon>
        <taxon>Sphingobacteriia</taxon>
        <taxon>Sphingobacteriales</taxon>
        <taxon>Sphingobacteriaceae</taxon>
        <taxon>Pedobacter</taxon>
    </lineage>
</organism>
<proteinExistence type="predicted"/>
<dbReference type="Pfam" id="PF00702">
    <property type="entry name" value="Hydrolase"/>
    <property type="match status" value="1"/>
</dbReference>
<dbReference type="SFLD" id="SFLDG01129">
    <property type="entry name" value="C1.5:_HAD__Beta-PGM__Phosphata"/>
    <property type="match status" value="1"/>
</dbReference>
<dbReference type="AlphaFoldDB" id="A0A4U1CCT2"/>
<dbReference type="RefSeq" id="WP_136874945.1">
    <property type="nucleotide sequence ID" value="NZ_SWBO01000002.1"/>
</dbReference>
<dbReference type="PANTHER" id="PTHR43611">
    <property type="entry name" value="ALPHA-D-GLUCOSE 1-PHOSPHATE PHOSPHATASE"/>
    <property type="match status" value="1"/>
</dbReference>
<dbReference type="NCBIfam" id="TIGR01509">
    <property type="entry name" value="HAD-SF-IA-v3"/>
    <property type="match status" value="1"/>
</dbReference>
<name>A0A4U1CCT2_9SPHI</name>
<dbReference type="PANTHER" id="PTHR43611:SF3">
    <property type="entry name" value="FLAVIN MONONUCLEOTIDE HYDROLASE 1, CHLOROPLATIC"/>
    <property type="match status" value="1"/>
</dbReference>
<dbReference type="InterPro" id="IPR023198">
    <property type="entry name" value="PGP-like_dom2"/>
</dbReference>
<gene>
    <name evidence="1" type="ORF">FA045_04620</name>
</gene>
<accession>A0A4U1CCT2</accession>
<evidence type="ECO:0000313" key="2">
    <source>
        <dbReference type="Proteomes" id="UP000310477"/>
    </source>
</evidence>
<protein>
    <submittedName>
        <fullName evidence="1">HAD family phosphatase</fullName>
    </submittedName>
</protein>
<dbReference type="SUPFAM" id="SSF56784">
    <property type="entry name" value="HAD-like"/>
    <property type="match status" value="1"/>
</dbReference>
<dbReference type="Proteomes" id="UP000310477">
    <property type="component" value="Unassembled WGS sequence"/>
</dbReference>
<dbReference type="PRINTS" id="PR00413">
    <property type="entry name" value="HADHALOGNASE"/>
</dbReference>